<name>A0A131XL21_9ACAR</name>
<keyword evidence="5" id="KW-0999">Mitochondrion inner membrane</keyword>
<dbReference type="AlphaFoldDB" id="A0A131XL21"/>
<comment type="subcellular location">
    <subcellularLocation>
        <location evidence="1">Mitochondrion inner membrane</location>
        <topology evidence="1">Single-pass membrane protein</topology>
    </subcellularLocation>
</comment>
<evidence type="ECO:0000256" key="2">
    <source>
        <dbReference type="ARBA" id="ARBA00004673"/>
    </source>
</evidence>
<keyword evidence="8 9" id="KW-0472">Membrane</keyword>
<comment type="pathway">
    <text evidence="2">Energy metabolism; oxidative phosphorylation.</text>
</comment>
<dbReference type="Gene3D" id="4.10.81.10">
    <property type="entry name" value="Cytochrome c oxidase, subunit 8"/>
    <property type="match status" value="1"/>
</dbReference>
<keyword evidence="6 9" id="KW-1133">Transmembrane helix</keyword>
<evidence type="ECO:0000256" key="7">
    <source>
        <dbReference type="ARBA" id="ARBA00023128"/>
    </source>
</evidence>
<dbReference type="GO" id="GO:0045277">
    <property type="term" value="C:respiratory chain complex IV"/>
    <property type="evidence" value="ECO:0007669"/>
    <property type="project" value="InterPro"/>
</dbReference>
<evidence type="ECO:0000256" key="9">
    <source>
        <dbReference type="SAM" id="Phobius"/>
    </source>
</evidence>
<dbReference type="GO" id="GO:0006123">
    <property type="term" value="P:mitochondrial electron transport, cytochrome c to oxygen"/>
    <property type="evidence" value="ECO:0007669"/>
    <property type="project" value="InterPro"/>
</dbReference>
<organism evidence="10">
    <name type="scientific">Hyalomma excavatum</name>
    <dbReference type="NCBI Taxonomy" id="257692"/>
    <lineage>
        <taxon>Eukaryota</taxon>
        <taxon>Metazoa</taxon>
        <taxon>Ecdysozoa</taxon>
        <taxon>Arthropoda</taxon>
        <taxon>Chelicerata</taxon>
        <taxon>Arachnida</taxon>
        <taxon>Acari</taxon>
        <taxon>Parasitiformes</taxon>
        <taxon>Ixodida</taxon>
        <taxon>Ixodoidea</taxon>
        <taxon>Ixodidae</taxon>
        <taxon>Hyalomminae</taxon>
        <taxon>Hyalomma</taxon>
    </lineage>
</organism>
<feature type="transmembrane region" description="Helical" evidence="9">
    <location>
        <begin position="43"/>
        <end position="62"/>
    </location>
</feature>
<dbReference type="UniPathway" id="UPA00705"/>
<evidence type="ECO:0000256" key="3">
    <source>
        <dbReference type="ARBA" id="ARBA00010117"/>
    </source>
</evidence>
<evidence type="ECO:0000256" key="1">
    <source>
        <dbReference type="ARBA" id="ARBA00004434"/>
    </source>
</evidence>
<reference evidence="10" key="1">
    <citation type="journal article" date="2017" name="Ticks Tick Borne Dis.">
        <title>An insight into the sialome of Hyalomma excavatum.</title>
        <authorList>
            <person name="Ribeiro J.M."/>
            <person name="Slovak M."/>
            <person name="Francischetti I.M."/>
        </authorList>
    </citation>
    <scope>NUCLEOTIDE SEQUENCE</scope>
    <source>
        <strain evidence="10">Samish</strain>
        <tissue evidence="10">Salivary glands</tissue>
    </source>
</reference>
<dbReference type="Pfam" id="PF02285">
    <property type="entry name" value="COX8"/>
    <property type="match status" value="1"/>
</dbReference>
<keyword evidence="4 9" id="KW-0812">Transmembrane</keyword>
<evidence type="ECO:0000313" key="10">
    <source>
        <dbReference type="EMBL" id="JAP66860.1"/>
    </source>
</evidence>
<evidence type="ECO:0000256" key="8">
    <source>
        <dbReference type="ARBA" id="ARBA00023136"/>
    </source>
</evidence>
<dbReference type="EMBL" id="GEFH01001721">
    <property type="protein sequence ID" value="JAP66860.1"/>
    <property type="molecule type" value="mRNA"/>
</dbReference>
<evidence type="ECO:0000256" key="6">
    <source>
        <dbReference type="ARBA" id="ARBA00022989"/>
    </source>
</evidence>
<evidence type="ECO:0000256" key="4">
    <source>
        <dbReference type="ARBA" id="ARBA00022692"/>
    </source>
</evidence>
<evidence type="ECO:0000256" key="5">
    <source>
        <dbReference type="ARBA" id="ARBA00022792"/>
    </source>
</evidence>
<sequence>MNSALRKAASVFRSSVMQTRSSSVGPYSVSLPKGIKMSTPEKVAHISVIVTTIFAYPVWVLLHLREYRGIKD</sequence>
<proteinExistence type="evidence at transcript level"/>
<dbReference type="SUPFAM" id="SSF81431">
    <property type="entry name" value="Mitochondrial cytochrome c oxidase subunit VIIIb (aka IX)"/>
    <property type="match status" value="1"/>
</dbReference>
<comment type="similarity">
    <text evidence="3">Belongs to the cytochrome c oxidase VIII family.</text>
</comment>
<dbReference type="InterPro" id="IPR003205">
    <property type="entry name" value="Cyt_c_oxidase_su8"/>
</dbReference>
<dbReference type="InterPro" id="IPR036548">
    <property type="entry name" value="Cyt_c_oxidase_su8_sf"/>
</dbReference>
<accession>A0A131XL21</accession>
<protein>
    <submittedName>
        <fullName evidence="10">Putative cytochrome c oxidase polypeptide viii</fullName>
    </submittedName>
</protein>
<dbReference type="GO" id="GO:0005743">
    <property type="term" value="C:mitochondrial inner membrane"/>
    <property type="evidence" value="ECO:0007669"/>
    <property type="project" value="UniProtKB-SubCell"/>
</dbReference>
<keyword evidence="7" id="KW-0496">Mitochondrion</keyword>